<dbReference type="Gene3D" id="3.40.50.1820">
    <property type="entry name" value="alpha/beta hydrolase"/>
    <property type="match status" value="1"/>
</dbReference>
<dbReference type="PANTHER" id="PTHR12277">
    <property type="entry name" value="ALPHA/BETA HYDROLASE DOMAIN-CONTAINING PROTEIN"/>
    <property type="match status" value="1"/>
</dbReference>
<comment type="caution">
    <text evidence="2">The sequence shown here is derived from an EMBL/GenBank/DDBJ whole genome shotgun (WGS) entry which is preliminary data.</text>
</comment>
<organism evidence="2 3">
    <name type="scientific">Arthrobacter halodurans</name>
    <dbReference type="NCBI Taxonomy" id="516699"/>
    <lineage>
        <taxon>Bacteria</taxon>
        <taxon>Bacillati</taxon>
        <taxon>Actinomycetota</taxon>
        <taxon>Actinomycetes</taxon>
        <taxon>Micrococcales</taxon>
        <taxon>Micrococcaceae</taxon>
        <taxon>Arthrobacter</taxon>
    </lineage>
</organism>
<dbReference type="InterPro" id="IPR029058">
    <property type="entry name" value="AB_hydrolase_fold"/>
</dbReference>
<dbReference type="Pfam" id="PF12697">
    <property type="entry name" value="Abhydrolase_6"/>
    <property type="match status" value="1"/>
</dbReference>
<accession>A0ABV4UPC2</accession>
<dbReference type="SUPFAM" id="SSF53474">
    <property type="entry name" value="alpha/beta-Hydrolases"/>
    <property type="match status" value="1"/>
</dbReference>
<sequence length="419" mass="44667">MGPMKTSPRPPLASAPMLRWGVMGAGVGLAAGSLLAGSVSALAGHFARQVVTPARVLGEDLAVLAVVTTADGTEVILPANGETTVPGTYSLFFDAGRGHARIGAITSYTPAEGTIARRVEHVYSGNLAAAVRGRWSGVVYGEPSDIDVQAREVMVPVEGGAAPAWLVPGSHRSRTWAIMVHGRGANRAEGIRALPTVQGLGMTALLVSYRNDGQAPDATDQRYGLGSTEWRDVESAIDYAVGQGARDVVLFGWSMGGAIALQVADRSRHRRRLQALVLDGPVVNWMDVLRHHARVNRIPEPVGRLGQWMLANRGGRWVTGLASPVNLKDLNWVARADHLRVPTLILHSEDDDFVPVGPSAELAELNPAFVTFERFTQAKHTREWNVDPGHWSATVTAWLGPVLDAPHPGAVPDAVGTAR</sequence>
<feature type="domain" description="AB hydrolase-1" evidence="1">
    <location>
        <begin position="178"/>
        <end position="355"/>
    </location>
</feature>
<dbReference type="Proteomes" id="UP001575652">
    <property type="component" value="Unassembled WGS sequence"/>
</dbReference>
<gene>
    <name evidence="2" type="ORF">ACETWP_12975</name>
</gene>
<reference evidence="2 3" key="1">
    <citation type="submission" date="2024-09" db="EMBL/GenBank/DDBJ databases">
        <authorList>
            <person name="Salinas-Garcia M.A."/>
            <person name="Prieme A."/>
        </authorList>
    </citation>
    <scope>NUCLEOTIDE SEQUENCE [LARGE SCALE GENOMIC DNA]</scope>
    <source>
        <strain evidence="2 3">DSM 21081</strain>
    </source>
</reference>
<dbReference type="GO" id="GO:0016787">
    <property type="term" value="F:hydrolase activity"/>
    <property type="evidence" value="ECO:0007669"/>
    <property type="project" value="UniProtKB-KW"/>
</dbReference>
<keyword evidence="2" id="KW-0378">Hydrolase</keyword>
<dbReference type="InterPro" id="IPR000073">
    <property type="entry name" value="AB_hydrolase_1"/>
</dbReference>
<protein>
    <submittedName>
        <fullName evidence="2">Alpha/beta hydrolase family protein</fullName>
        <ecNumber evidence="2">3.4.-.-</ecNumber>
    </submittedName>
</protein>
<evidence type="ECO:0000259" key="1">
    <source>
        <dbReference type="Pfam" id="PF12697"/>
    </source>
</evidence>
<keyword evidence="3" id="KW-1185">Reference proteome</keyword>
<name>A0ABV4UPC2_9MICC</name>
<evidence type="ECO:0000313" key="2">
    <source>
        <dbReference type="EMBL" id="MFB0835504.1"/>
    </source>
</evidence>
<proteinExistence type="predicted"/>
<dbReference type="RefSeq" id="WP_373972677.1">
    <property type="nucleotide sequence ID" value="NZ_JBHDLJ010000011.1"/>
</dbReference>
<evidence type="ECO:0000313" key="3">
    <source>
        <dbReference type="Proteomes" id="UP001575652"/>
    </source>
</evidence>
<dbReference type="PANTHER" id="PTHR12277:SF79">
    <property type="entry name" value="XAA-PRO DIPEPTIDYL-PEPTIDASE-RELATED"/>
    <property type="match status" value="1"/>
</dbReference>
<dbReference type="EC" id="3.4.-.-" evidence="2"/>
<dbReference type="EMBL" id="JBHDLJ010000011">
    <property type="protein sequence ID" value="MFB0835504.1"/>
    <property type="molecule type" value="Genomic_DNA"/>
</dbReference>